<reference evidence="4 5" key="1">
    <citation type="submission" date="2024-02" db="EMBL/GenBank/DDBJ databases">
        <authorList>
            <person name="Chen Y."/>
            <person name="Shah S."/>
            <person name="Dougan E. K."/>
            <person name="Thang M."/>
            <person name="Chan C."/>
        </authorList>
    </citation>
    <scope>NUCLEOTIDE SEQUENCE [LARGE SCALE GENOMIC DNA]</scope>
</reference>
<evidence type="ECO:0000256" key="2">
    <source>
        <dbReference type="SAM" id="MobiDB-lite"/>
    </source>
</evidence>
<keyword evidence="1" id="KW-0234">DNA repair</keyword>
<protein>
    <recommendedName>
        <fullName evidence="1">ATP-dependent DNA helicase</fullName>
        <ecNumber evidence="1">5.6.2.3</ecNumber>
    </recommendedName>
</protein>
<proteinExistence type="inferred from homology"/>
<comment type="cofactor">
    <cofactor evidence="1">
        <name>Mg(2+)</name>
        <dbReference type="ChEBI" id="CHEBI:18420"/>
    </cofactor>
</comment>
<dbReference type="PANTHER" id="PTHR10887:SF495">
    <property type="entry name" value="HELICASE SENATAXIN ISOFORM X1-RELATED"/>
    <property type="match status" value="1"/>
</dbReference>
<dbReference type="Proteomes" id="UP001642464">
    <property type="component" value="Unassembled WGS sequence"/>
</dbReference>
<dbReference type="CDD" id="cd18808">
    <property type="entry name" value="SF1_C_Upf1"/>
    <property type="match status" value="1"/>
</dbReference>
<evidence type="ECO:0000259" key="3">
    <source>
        <dbReference type="SMART" id="SM00382"/>
    </source>
</evidence>
<name>A0ABP0KDS1_9DINO</name>
<accession>A0ABP0KDS1</accession>
<dbReference type="Pfam" id="PF05970">
    <property type="entry name" value="PIF1"/>
    <property type="match status" value="1"/>
</dbReference>
<dbReference type="EC" id="5.6.2.3" evidence="1"/>
<sequence length="1143" mass="124781">MAKLVPNDYDRIRDGAEVEVINSATQPDKTAPLGVKLTSPPKVNFAEGYIYRLDRLASTDQTRRMLDALKVILKNPVVDPSPMIPHEVLRKLICNPVDKTLKQANLQHLPLESVDFSGSKQKMEGLSAFQQEAKHVYAHLLNKSQIDSLVLSSTRRLTLIQGPPGTGKTTTAVQIVAAMVRYGLVDLPILVTADSNTAVDNLVKGIGKTGVNIVRVGRPEAIREDVKSYALDGRWKDLKKAEVVCATCIGASGTTLDKVRFPTVIVDECTQAAETAALVPIARGCQQAILIGDQCQLPPTVLSDVAETENLGESLFTRLVTQGVRPCLLDTQYRMHPLVAEFASAAFYNGRLQNGVSHIHRKPPEGFPWPQRHMPVAFINLEKCEEKREGHGSSYINPAEAEKTMWALLEVTKNGKIGPEDVGIVTPYKGQVRLLKKLINERPGLQKFRSGLEVESVDRFQGQEKEVIIFCAVRNNREGKVGFLCDWRRLNVMLTRARIGLIVIGSRSTLMSDPLWHEWLIWAAARGAICGESAKGNWVPRYLVDDRDGIWTVKQGIIEEVQKGIEKKNPAGGNDAPAKVEQKEEDILDSWEDMESPLMTPANESQGAGALAKALEEDPAELPEADPEAAKAVCSVRLKKTPVDSELLSRHSEIPPESREGLGSFPQNPKMPVALPKFSRTGWVSCRNASLGGALLTKAQQTVVDLVLRGHNVFLTGAAGSGKSVVLEAVNHQAKRQVALTAATGGAALLIGGETTHAWAGLGQATGSAEELVQRVRSDAAACHRWTGTTLLVIDEVSMISARLLDILDLCGRAARGTVQRPFGGLQVLLCGDFHQLPPVSRKEGWAFQAKVWAEAISISLELTEVLRTDPEEQQLALALEEVRKGQVGQSSWQFLESLASKPRPRDRCPVVVVPTNRQADQINEAALKALSAQAEVHCYSAVCMGQRTRKEVPQELCLCQGAVVVLTASIRVGPQGDVKWANGLRCCVTGFVELPRRVFDHRHPDFDPVSRSLRQFLLRHEGKLPKLQALQDTDVGEQVLYPVHFGEDTGTEDGGLVQLPLRLGWALTAHRAQGASLETGAVAMLRGLFSPGQAYVTLSRCRRAKDLWIEGLPARSSDGHVAAFAPEPEVQSFYAAMRAPSG</sequence>
<dbReference type="InterPro" id="IPR010285">
    <property type="entry name" value="DNA_helicase_pif1-like_DEAD"/>
</dbReference>
<dbReference type="InterPro" id="IPR041679">
    <property type="entry name" value="DNA2/NAM7-like_C"/>
</dbReference>
<comment type="caution">
    <text evidence="4">The sequence shown here is derived from an EMBL/GenBank/DDBJ whole genome shotgun (WGS) entry which is preliminary data.</text>
</comment>
<dbReference type="Pfam" id="PF13086">
    <property type="entry name" value="AAA_11"/>
    <property type="match status" value="2"/>
</dbReference>
<dbReference type="InterPro" id="IPR041677">
    <property type="entry name" value="DNA2/NAM7_AAA_11"/>
</dbReference>
<evidence type="ECO:0000313" key="4">
    <source>
        <dbReference type="EMBL" id="CAK9024393.1"/>
    </source>
</evidence>
<evidence type="ECO:0000256" key="1">
    <source>
        <dbReference type="RuleBase" id="RU363044"/>
    </source>
</evidence>
<dbReference type="EMBL" id="CAXAMM010010868">
    <property type="protein sequence ID" value="CAK9024393.1"/>
    <property type="molecule type" value="Genomic_DNA"/>
</dbReference>
<keyword evidence="1" id="KW-0227">DNA damage</keyword>
<dbReference type="SUPFAM" id="SSF52540">
    <property type="entry name" value="P-loop containing nucleoside triphosphate hydrolases"/>
    <property type="match status" value="3"/>
</dbReference>
<keyword evidence="1" id="KW-0378">Hydrolase</keyword>
<evidence type="ECO:0000313" key="5">
    <source>
        <dbReference type="Proteomes" id="UP001642464"/>
    </source>
</evidence>
<feature type="region of interest" description="Disordered" evidence="2">
    <location>
        <begin position="647"/>
        <end position="668"/>
    </location>
</feature>
<dbReference type="Pfam" id="PF13087">
    <property type="entry name" value="AAA_12"/>
    <property type="match status" value="1"/>
</dbReference>
<keyword evidence="1" id="KW-0067">ATP-binding</keyword>
<dbReference type="InterPro" id="IPR027417">
    <property type="entry name" value="P-loop_NTPase"/>
</dbReference>
<comment type="similarity">
    <text evidence="1">Belongs to the helicase family.</text>
</comment>
<keyword evidence="1" id="KW-0233">DNA recombination</keyword>
<keyword evidence="1" id="KW-0547">Nucleotide-binding</keyword>
<dbReference type="InterPro" id="IPR047187">
    <property type="entry name" value="SF1_C_Upf1"/>
</dbReference>
<dbReference type="InterPro" id="IPR003593">
    <property type="entry name" value="AAA+_ATPase"/>
</dbReference>
<dbReference type="InterPro" id="IPR045055">
    <property type="entry name" value="DNA2/NAM7-like"/>
</dbReference>
<dbReference type="PANTHER" id="PTHR10887">
    <property type="entry name" value="DNA2/NAM7 HELICASE FAMILY"/>
    <property type="match status" value="1"/>
</dbReference>
<organism evidence="4 5">
    <name type="scientific">Durusdinium trenchii</name>
    <dbReference type="NCBI Taxonomy" id="1381693"/>
    <lineage>
        <taxon>Eukaryota</taxon>
        <taxon>Sar</taxon>
        <taxon>Alveolata</taxon>
        <taxon>Dinophyceae</taxon>
        <taxon>Suessiales</taxon>
        <taxon>Symbiodiniaceae</taxon>
        <taxon>Durusdinium</taxon>
    </lineage>
</organism>
<feature type="domain" description="AAA+ ATPase" evidence="3">
    <location>
        <begin position="709"/>
        <end position="842"/>
    </location>
</feature>
<dbReference type="Gene3D" id="3.40.50.300">
    <property type="entry name" value="P-loop containing nucleotide triphosphate hydrolases"/>
    <property type="match status" value="3"/>
</dbReference>
<keyword evidence="5" id="KW-1185">Reference proteome</keyword>
<feature type="compositionally biased region" description="Basic and acidic residues" evidence="2">
    <location>
        <begin position="647"/>
        <end position="660"/>
    </location>
</feature>
<feature type="domain" description="AAA+ ATPase" evidence="3">
    <location>
        <begin position="154"/>
        <end position="321"/>
    </location>
</feature>
<dbReference type="CDD" id="cd18809">
    <property type="entry name" value="SF1_C_RecD"/>
    <property type="match status" value="1"/>
</dbReference>
<gene>
    <name evidence="4" type="ORF">SCF082_LOCUS16606</name>
</gene>
<dbReference type="SMART" id="SM00382">
    <property type="entry name" value="AAA"/>
    <property type="match status" value="2"/>
</dbReference>
<comment type="catalytic activity">
    <reaction evidence="1">
        <text>ATP + H2O = ADP + phosphate + H(+)</text>
        <dbReference type="Rhea" id="RHEA:13065"/>
        <dbReference type="ChEBI" id="CHEBI:15377"/>
        <dbReference type="ChEBI" id="CHEBI:15378"/>
        <dbReference type="ChEBI" id="CHEBI:30616"/>
        <dbReference type="ChEBI" id="CHEBI:43474"/>
        <dbReference type="ChEBI" id="CHEBI:456216"/>
        <dbReference type="EC" id="5.6.2.3"/>
    </reaction>
</comment>
<keyword evidence="1" id="KW-0347">Helicase</keyword>